<name>A0ABT8QZT1_9FIRM</name>
<dbReference type="Gene3D" id="1.25.40.10">
    <property type="entry name" value="Tetratricopeptide repeat domain"/>
    <property type="match status" value="1"/>
</dbReference>
<dbReference type="RefSeq" id="WP_302049987.1">
    <property type="nucleotide sequence ID" value="NZ_JAMJEV010000024.1"/>
</dbReference>
<comment type="caution">
    <text evidence="1">The sequence shown here is derived from an EMBL/GenBank/DDBJ whole genome shotgun (WGS) entry which is preliminary data.</text>
</comment>
<keyword evidence="2" id="KW-1185">Reference proteome</keyword>
<proteinExistence type="predicted"/>
<accession>A0ABT8QZT1</accession>
<dbReference type="InterPro" id="IPR011990">
    <property type="entry name" value="TPR-like_helical_dom_sf"/>
</dbReference>
<dbReference type="SUPFAM" id="SSF48452">
    <property type="entry name" value="TPR-like"/>
    <property type="match status" value="1"/>
</dbReference>
<reference evidence="1" key="1">
    <citation type="submission" date="2022-05" db="EMBL/GenBank/DDBJ databases">
        <title>Expanded diversity of anoxic marine methylotrophy in a Black Sea sulfate reducing microorganism.</title>
        <authorList>
            <person name="Fischer P.Q."/>
            <person name="Stams A.J.M."/>
            <person name="Villanueva L."/>
            <person name="Sousa D.Z."/>
        </authorList>
    </citation>
    <scope>NUCLEOTIDE SEQUENCE</scope>
    <source>
        <strain evidence="1">P130</strain>
    </source>
</reference>
<dbReference type="Proteomes" id="UP001176021">
    <property type="component" value="Unassembled WGS sequence"/>
</dbReference>
<protein>
    <submittedName>
        <fullName evidence="1">Uncharacterized protein</fullName>
    </submittedName>
</protein>
<evidence type="ECO:0000313" key="2">
    <source>
        <dbReference type="Proteomes" id="UP001176021"/>
    </source>
</evidence>
<dbReference type="EMBL" id="JAMJEV010000024">
    <property type="protein sequence ID" value="MDO0825376.1"/>
    <property type="molecule type" value="Genomic_DNA"/>
</dbReference>
<organism evidence="1 2">
    <name type="scientific">Desulfosporosinus nitroreducens</name>
    <dbReference type="NCBI Taxonomy" id="2018668"/>
    <lineage>
        <taxon>Bacteria</taxon>
        <taxon>Bacillati</taxon>
        <taxon>Bacillota</taxon>
        <taxon>Clostridia</taxon>
        <taxon>Eubacteriales</taxon>
        <taxon>Desulfitobacteriaceae</taxon>
        <taxon>Desulfosporosinus</taxon>
    </lineage>
</organism>
<sequence>MSANSIYGYNAIIREYASYPPNLLLLFNGDHGWGAASVYDVLTDQPLMLVLNRRRLQAWKEKSSIPAAILGAPFVHYRNLRQIKKDIDANGTVAFPAHATDLMDAVFDIDEYCKLLKSLPSEFHPITICLHPDDLTRKKDVIYKKHGFNIVTAGPKYVPGFEFVQKFYEILRSHKYATSNQVGSYSFYAVEMGIPFFILGEPVDMENSGDITMPPKYSILDHPMGVFATAMFQGPTQVISEEQKKFVEEELGVHDCLSGIELRQLLLESNNRAIQAYQEFLKTGQGEVEDKISTCRKLVDYFRSSGEKDKLLQYILKSFEYATPRAEFCCHLGYYFLNAKQYEQGVFWYKLGTQLEKPISSLMTYILNIQLCVCYDRLGKPELAYEHNEIARNACPEDSQVLHNKKYLERILGIGSPEKKEIVQEK</sequence>
<evidence type="ECO:0000313" key="1">
    <source>
        <dbReference type="EMBL" id="MDO0825376.1"/>
    </source>
</evidence>
<gene>
    <name evidence="1" type="ORF">M8H41_21350</name>
</gene>